<dbReference type="AlphaFoldDB" id="A0AAQ4CMQ5"/>
<dbReference type="InterPro" id="IPR006076">
    <property type="entry name" value="FAD-dep_OxRdtase"/>
</dbReference>
<dbReference type="KEGG" id="scas:SACC_01030"/>
<proteinExistence type="predicted"/>
<dbReference type="GeneID" id="68864817"/>
<evidence type="ECO:0000313" key="4">
    <source>
        <dbReference type="Proteomes" id="UP001319921"/>
    </source>
</evidence>
<keyword evidence="4" id="KW-1185">Reference proteome</keyword>
<organism evidence="3 4">
    <name type="scientific">Saccharolobus caldissimus</name>
    <dbReference type="NCBI Taxonomy" id="1702097"/>
    <lineage>
        <taxon>Archaea</taxon>
        <taxon>Thermoproteota</taxon>
        <taxon>Thermoprotei</taxon>
        <taxon>Sulfolobales</taxon>
        <taxon>Sulfolobaceae</taxon>
        <taxon>Saccharolobus</taxon>
    </lineage>
</organism>
<dbReference type="PANTHER" id="PTHR13847:SF287">
    <property type="entry name" value="FAD-DEPENDENT OXIDOREDUCTASE DOMAIN-CONTAINING PROTEIN 1"/>
    <property type="match status" value="1"/>
</dbReference>
<name>A0AAQ4CMQ5_9CREN</name>
<dbReference type="Proteomes" id="UP001319921">
    <property type="component" value="Chromosome"/>
</dbReference>
<evidence type="ECO:0000256" key="1">
    <source>
        <dbReference type="ARBA" id="ARBA00023002"/>
    </source>
</evidence>
<sequence length="373" mass="42808">MTEYIIVGAGSHGLSLAYHLVKKGFGKNDIVLIEAKRIGYGSSSRNASRYRYHFYSKENIEFALNAIEYLKRQVKELNYNSLLIRTGYLWILENETDYNVFKKLDNLWRTYNIGGKFLECNNYDYLKFDGECYLAPQNGAFHHDYILYSYYYEIKDKISIIFDEVKSLIVNNGKIKGVKLSSGKEVNGKNVIVTAGAWSGIVLSSIGINVPIFPEKKEIYITEPLKYFIEPLIIDSSKQIYFSQTLKGEIIGGIEDKREYKFEEFSISIYNTIKYLKILKNLVKGINGLGIMRGWSGYYEMTPDNSHVMGYSNSWPEGLYIDAGYSGHGMMFAPYSGKIMADLVADNYKNVFIDIFSPSRFELHKLINETLVI</sequence>
<keyword evidence="1" id="KW-0560">Oxidoreductase</keyword>
<dbReference type="InterPro" id="IPR036188">
    <property type="entry name" value="FAD/NAD-bd_sf"/>
</dbReference>
<dbReference type="Gene3D" id="3.30.9.10">
    <property type="entry name" value="D-Amino Acid Oxidase, subunit A, domain 2"/>
    <property type="match status" value="1"/>
</dbReference>
<dbReference type="EMBL" id="AP025226">
    <property type="protein sequence ID" value="BDB97086.1"/>
    <property type="molecule type" value="Genomic_DNA"/>
</dbReference>
<dbReference type="SUPFAM" id="SSF51905">
    <property type="entry name" value="FAD/NAD(P)-binding domain"/>
    <property type="match status" value="1"/>
</dbReference>
<dbReference type="RefSeq" id="WP_229571116.1">
    <property type="nucleotide sequence ID" value="NZ_AP025226.1"/>
</dbReference>
<dbReference type="GO" id="GO:0016491">
    <property type="term" value="F:oxidoreductase activity"/>
    <property type="evidence" value="ECO:0007669"/>
    <property type="project" value="UniProtKB-KW"/>
</dbReference>
<gene>
    <name evidence="3" type="ORF">SACC_01030</name>
</gene>
<dbReference type="PANTHER" id="PTHR13847">
    <property type="entry name" value="SARCOSINE DEHYDROGENASE-RELATED"/>
    <property type="match status" value="1"/>
</dbReference>
<accession>A0AAQ4CMQ5</accession>
<evidence type="ECO:0000259" key="2">
    <source>
        <dbReference type="Pfam" id="PF01266"/>
    </source>
</evidence>
<reference evidence="3 4" key="1">
    <citation type="journal article" date="2022" name="Microbiol. Resour. Announc.">
        <title>Complete Genome Sequence of the Hyperthermophilic and Acidophilic Archaeon Saccharolobus caldissimus Strain HS-3T.</title>
        <authorList>
            <person name="Sakai H.D."/>
            <person name="Kurosawa N."/>
        </authorList>
    </citation>
    <scope>NUCLEOTIDE SEQUENCE [LARGE SCALE GENOMIC DNA]</scope>
    <source>
        <strain evidence="3 4">JCM32116</strain>
    </source>
</reference>
<evidence type="ECO:0000313" key="3">
    <source>
        <dbReference type="EMBL" id="BDB97086.1"/>
    </source>
</evidence>
<dbReference type="Gene3D" id="3.50.50.60">
    <property type="entry name" value="FAD/NAD(P)-binding domain"/>
    <property type="match status" value="1"/>
</dbReference>
<protein>
    <submittedName>
        <fullName evidence="3">FAD-dependent oxidoreductase</fullName>
    </submittedName>
</protein>
<dbReference type="GO" id="GO:0005737">
    <property type="term" value="C:cytoplasm"/>
    <property type="evidence" value="ECO:0007669"/>
    <property type="project" value="TreeGrafter"/>
</dbReference>
<feature type="domain" description="FAD dependent oxidoreductase" evidence="2">
    <location>
        <begin position="4"/>
        <end position="343"/>
    </location>
</feature>
<dbReference type="Pfam" id="PF01266">
    <property type="entry name" value="DAO"/>
    <property type="match status" value="1"/>
</dbReference>